<gene>
    <name evidence="8" type="ORF">QBC46DRAFT_457474</name>
</gene>
<feature type="chain" id="PRO_5043008739" evidence="5">
    <location>
        <begin position="25"/>
        <end position="589"/>
    </location>
</feature>
<feature type="domain" description="Glucose-methanol-choline oxidoreductase C-terminal" evidence="7">
    <location>
        <begin position="467"/>
        <end position="581"/>
    </location>
</feature>
<comment type="similarity">
    <text evidence="1">Belongs to the GMC oxidoreductase family.</text>
</comment>
<dbReference type="GO" id="GO:0044550">
    <property type="term" value="P:secondary metabolite biosynthetic process"/>
    <property type="evidence" value="ECO:0007669"/>
    <property type="project" value="TreeGrafter"/>
</dbReference>
<evidence type="ECO:0000256" key="4">
    <source>
        <dbReference type="PIRSR" id="PIRSR000137-2"/>
    </source>
</evidence>
<proteinExistence type="inferred from homology"/>
<name>A0AAN6NBP0_9PEZI</name>
<dbReference type="InterPro" id="IPR000172">
    <property type="entry name" value="GMC_OxRdtase_N"/>
</dbReference>
<dbReference type="Proteomes" id="UP001303473">
    <property type="component" value="Unassembled WGS sequence"/>
</dbReference>
<keyword evidence="4" id="KW-0285">Flavoprotein</keyword>
<dbReference type="InterPro" id="IPR036188">
    <property type="entry name" value="FAD/NAD-bd_sf"/>
</dbReference>
<feature type="binding site" evidence="4">
    <location>
        <begin position="534"/>
        <end position="535"/>
    </location>
    <ligand>
        <name>FAD</name>
        <dbReference type="ChEBI" id="CHEBI:57692"/>
    </ligand>
</feature>
<evidence type="ECO:0000313" key="9">
    <source>
        <dbReference type="Proteomes" id="UP001303473"/>
    </source>
</evidence>
<dbReference type="Pfam" id="PF05199">
    <property type="entry name" value="GMC_oxred_C"/>
    <property type="match status" value="1"/>
</dbReference>
<dbReference type="PANTHER" id="PTHR11552:SF138">
    <property type="entry name" value="DEHYDROGENASE PKFF-RELATED"/>
    <property type="match status" value="1"/>
</dbReference>
<keyword evidence="5" id="KW-0732">Signal</keyword>
<feature type="signal peptide" evidence="5">
    <location>
        <begin position="1"/>
        <end position="24"/>
    </location>
</feature>
<dbReference type="InterPro" id="IPR012132">
    <property type="entry name" value="GMC_OxRdtase"/>
</dbReference>
<dbReference type="SUPFAM" id="SSF54373">
    <property type="entry name" value="FAD-linked reductases, C-terminal domain"/>
    <property type="match status" value="1"/>
</dbReference>
<dbReference type="GO" id="GO:0016614">
    <property type="term" value="F:oxidoreductase activity, acting on CH-OH group of donors"/>
    <property type="evidence" value="ECO:0007669"/>
    <property type="project" value="InterPro"/>
</dbReference>
<evidence type="ECO:0000256" key="5">
    <source>
        <dbReference type="SAM" id="SignalP"/>
    </source>
</evidence>
<dbReference type="Gene3D" id="3.50.50.60">
    <property type="entry name" value="FAD/NAD(P)-binding domain"/>
    <property type="match status" value="1"/>
</dbReference>
<dbReference type="AlphaFoldDB" id="A0AAN6NBP0"/>
<evidence type="ECO:0000259" key="6">
    <source>
        <dbReference type="Pfam" id="PF00732"/>
    </source>
</evidence>
<dbReference type="PIRSF" id="PIRSF000137">
    <property type="entry name" value="Alcohol_oxidase"/>
    <property type="match status" value="1"/>
</dbReference>
<dbReference type="PANTHER" id="PTHR11552">
    <property type="entry name" value="GLUCOSE-METHANOL-CHOLINE GMC OXIDOREDUCTASE"/>
    <property type="match status" value="1"/>
</dbReference>
<evidence type="ECO:0000256" key="3">
    <source>
        <dbReference type="PIRSR" id="PIRSR000137-1"/>
    </source>
</evidence>
<dbReference type="EMBL" id="MU853773">
    <property type="protein sequence ID" value="KAK3942480.1"/>
    <property type="molecule type" value="Genomic_DNA"/>
</dbReference>
<dbReference type="GO" id="GO:0050660">
    <property type="term" value="F:flavin adenine dinucleotide binding"/>
    <property type="evidence" value="ECO:0007669"/>
    <property type="project" value="InterPro"/>
</dbReference>
<dbReference type="Pfam" id="PF00732">
    <property type="entry name" value="GMC_oxred_N"/>
    <property type="match status" value="1"/>
</dbReference>
<comment type="cofactor">
    <cofactor evidence="4">
        <name>FAD</name>
        <dbReference type="ChEBI" id="CHEBI:57692"/>
    </cofactor>
</comment>
<feature type="active site" description="Proton donor" evidence="3">
    <location>
        <position position="535"/>
    </location>
</feature>
<organism evidence="8 9">
    <name type="scientific">Diplogelasinospora grovesii</name>
    <dbReference type="NCBI Taxonomy" id="303347"/>
    <lineage>
        <taxon>Eukaryota</taxon>
        <taxon>Fungi</taxon>
        <taxon>Dikarya</taxon>
        <taxon>Ascomycota</taxon>
        <taxon>Pezizomycotina</taxon>
        <taxon>Sordariomycetes</taxon>
        <taxon>Sordariomycetidae</taxon>
        <taxon>Sordariales</taxon>
        <taxon>Diplogelasinosporaceae</taxon>
        <taxon>Diplogelasinospora</taxon>
    </lineage>
</organism>
<evidence type="ECO:0000256" key="2">
    <source>
        <dbReference type="ARBA" id="ARBA00023180"/>
    </source>
</evidence>
<dbReference type="Gene3D" id="3.30.560.10">
    <property type="entry name" value="Glucose Oxidase, domain 3"/>
    <property type="match status" value="1"/>
</dbReference>
<feature type="active site" description="Proton acceptor" evidence="3">
    <location>
        <position position="572"/>
    </location>
</feature>
<feature type="domain" description="Glucose-methanol-choline oxidoreductase N-terminal" evidence="6">
    <location>
        <begin position="44"/>
        <end position="365"/>
    </location>
</feature>
<reference evidence="9" key="1">
    <citation type="journal article" date="2023" name="Mol. Phylogenet. Evol.">
        <title>Genome-scale phylogeny and comparative genomics of the fungal order Sordariales.</title>
        <authorList>
            <person name="Hensen N."/>
            <person name="Bonometti L."/>
            <person name="Westerberg I."/>
            <person name="Brannstrom I.O."/>
            <person name="Guillou S."/>
            <person name="Cros-Aarteil S."/>
            <person name="Calhoun S."/>
            <person name="Haridas S."/>
            <person name="Kuo A."/>
            <person name="Mondo S."/>
            <person name="Pangilinan J."/>
            <person name="Riley R."/>
            <person name="LaButti K."/>
            <person name="Andreopoulos B."/>
            <person name="Lipzen A."/>
            <person name="Chen C."/>
            <person name="Yan M."/>
            <person name="Daum C."/>
            <person name="Ng V."/>
            <person name="Clum A."/>
            <person name="Steindorff A."/>
            <person name="Ohm R.A."/>
            <person name="Martin F."/>
            <person name="Silar P."/>
            <person name="Natvig D.O."/>
            <person name="Lalanne C."/>
            <person name="Gautier V."/>
            <person name="Ament-Velasquez S.L."/>
            <person name="Kruys A."/>
            <person name="Hutchinson M.I."/>
            <person name="Powell A.J."/>
            <person name="Barry K."/>
            <person name="Miller A.N."/>
            <person name="Grigoriev I.V."/>
            <person name="Debuchy R."/>
            <person name="Gladieux P."/>
            <person name="Hiltunen Thoren M."/>
            <person name="Johannesson H."/>
        </authorList>
    </citation>
    <scope>NUCLEOTIDE SEQUENCE [LARGE SCALE GENOMIC DNA]</scope>
    <source>
        <strain evidence="9">CBS 340.73</strain>
    </source>
</reference>
<evidence type="ECO:0000256" key="1">
    <source>
        <dbReference type="ARBA" id="ARBA00010790"/>
    </source>
</evidence>
<keyword evidence="2" id="KW-0325">Glycoprotein</keyword>
<dbReference type="SUPFAM" id="SSF51905">
    <property type="entry name" value="FAD/NAD(P)-binding domain"/>
    <property type="match status" value="1"/>
</dbReference>
<comment type="caution">
    <text evidence="8">The sequence shown here is derived from an EMBL/GenBank/DDBJ whole genome shotgun (WGS) entry which is preliminary data.</text>
</comment>
<evidence type="ECO:0000313" key="8">
    <source>
        <dbReference type="EMBL" id="KAK3942480.1"/>
    </source>
</evidence>
<accession>A0AAN6NBP0</accession>
<keyword evidence="4" id="KW-0274">FAD</keyword>
<dbReference type="InterPro" id="IPR007867">
    <property type="entry name" value="GMC_OxRtase_C"/>
</dbReference>
<protein>
    <submittedName>
        <fullName evidence="8">GMC oxidoreductase</fullName>
    </submittedName>
</protein>
<keyword evidence="9" id="KW-1185">Reference proteome</keyword>
<sequence length="589" mass="63458">MKMSTRKYFLALLFSLSFLTLTSGAKRKRLPSSAYAVPGTNATYDYLVVGGGTAGLALASRLAESFRVAVIEAGGFYELDNGNASVVPYYSLTIPSLSSSPDYPHQPLFDWDLVSQPQVGGGNRRIHYAQSKTLGGCSAHNTMAYLRSTRGTQDRWAQIAGDDSYKWDNMLPYYKKSVTLTPPNWQKRNMPNATFTYDTTAFNPAGQGGGPVQISWANWVDPAATWLAKCLQGMGMPKSDVGFTSGTLSGFGAWTNTEIDPTTAERSSATEYLKQAIENTEIMVYHQTQAMKINFDNTKRARSVLVSTMGLEYTLSASKEVIVSAGVYHSPQLLMVSGVGPKATLQKYNIPVVSDLPVGQGLQDQIWFTVSSGITSPNAIQIASDPANREILLREYLDDQSGVLSSAGGYLAFEKLPSEFRTAFSKRTASALAALPSDFPEIEYIVTGFPDGKGGSAGALTATILHPYSFGSVTISSGSMLDKPVFDMGWLTDSADTELALAAFKLGPEIAPGSAVQSDADILDYIRKNCNQMWHPSGTCRMGKAGDGKSIVDMTGLRVLDTSIFPFANPGHPTATLYALAEKLADDIT</sequence>
<evidence type="ECO:0000259" key="7">
    <source>
        <dbReference type="Pfam" id="PF05199"/>
    </source>
</evidence>